<evidence type="ECO:0000256" key="12">
    <source>
        <dbReference type="ARBA" id="ARBA00033413"/>
    </source>
</evidence>
<evidence type="ECO:0000256" key="8">
    <source>
        <dbReference type="ARBA" id="ARBA00022840"/>
    </source>
</evidence>
<dbReference type="GO" id="GO:0016301">
    <property type="term" value="F:kinase activity"/>
    <property type="evidence" value="ECO:0007669"/>
    <property type="project" value="UniProtKB-KW"/>
</dbReference>
<dbReference type="eggNOG" id="COG0801">
    <property type="taxonomic scope" value="Bacteria"/>
</dbReference>
<evidence type="ECO:0000256" key="9">
    <source>
        <dbReference type="ARBA" id="ARBA00022909"/>
    </source>
</evidence>
<proteinExistence type="inferred from homology"/>
<keyword evidence="9" id="KW-0289">Folate biosynthesis</keyword>
<dbReference type="GO" id="GO:0046654">
    <property type="term" value="P:tetrahydrofolate biosynthetic process"/>
    <property type="evidence" value="ECO:0007669"/>
    <property type="project" value="UniProtKB-UniPathway"/>
</dbReference>
<evidence type="ECO:0000256" key="3">
    <source>
        <dbReference type="ARBA" id="ARBA00013253"/>
    </source>
</evidence>
<dbReference type="EC" id="2.7.6.3" evidence="3"/>
<keyword evidence="15" id="KW-1185">Reference proteome</keyword>
<evidence type="ECO:0000256" key="11">
    <source>
        <dbReference type="ARBA" id="ARBA00029766"/>
    </source>
</evidence>
<dbReference type="HOGENOM" id="CLU_097916_1_2_10"/>
<comment type="function">
    <text evidence="10">Catalyzes the transfer of pyrophosphate from adenosine triphosphate (ATP) to 6-hydroxymethyl-7,8-dihydropterin, an enzymatic step in folate biosynthesis pathway.</text>
</comment>
<evidence type="ECO:0000256" key="2">
    <source>
        <dbReference type="ARBA" id="ARBA00005810"/>
    </source>
</evidence>
<comment type="pathway">
    <text evidence="1">Cofactor biosynthesis; tetrahydrofolate biosynthesis; 2-amino-4-hydroxy-6-hydroxymethyl-7,8-dihydropteridine diphosphate from 7,8-dihydroneopterin triphosphate: step 4/4.</text>
</comment>
<evidence type="ECO:0000259" key="13">
    <source>
        <dbReference type="Pfam" id="PF01288"/>
    </source>
</evidence>
<dbReference type="GO" id="GO:0046656">
    <property type="term" value="P:folic acid biosynthetic process"/>
    <property type="evidence" value="ECO:0007669"/>
    <property type="project" value="UniProtKB-KW"/>
</dbReference>
<dbReference type="PANTHER" id="PTHR43071">
    <property type="entry name" value="2-AMINO-4-HYDROXY-6-HYDROXYMETHYLDIHYDROPTERIDINE PYROPHOSPHOKINASE"/>
    <property type="match status" value="1"/>
</dbReference>
<name>E4T826_PALPW</name>
<dbReference type="EMBL" id="CP002345">
    <property type="protein sequence ID" value="ADQ80870.1"/>
    <property type="molecule type" value="Genomic_DNA"/>
</dbReference>
<dbReference type="Gene3D" id="3.30.70.560">
    <property type="entry name" value="7,8-Dihydro-6-hydroxymethylpterin-pyrophosphokinase HPPK"/>
    <property type="match status" value="1"/>
</dbReference>
<feature type="domain" description="7,8-dihydro-6-hydroxymethylpterin-pyrophosphokinase" evidence="13">
    <location>
        <begin position="5"/>
        <end position="134"/>
    </location>
</feature>
<dbReference type="OrthoDB" id="9808041at2"/>
<dbReference type="KEGG" id="ppn:Palpr_2740"/>
<reference key="1">
    <citation type="submission" date="2010-11" db="EMBL/GenBank/DDBJ databases">
        <title>The complete genome of Paludibacter propionicigenes DSM 17365.</title>
        <authorList>
            <consortium name="US DOE Joint Genome Institute (JGI-PGF)"/>
            <person name="Lucas S."/>
            <person name="Copeland A."/>
            <person name="Lapidus A."/>
            <person name="Bruce D."/>
            <person name="Goodwin L."/>
            <person name="Pitluck S."/>
            <person name="Kyrpides N."/>
            <person name="Mavromatis K."/>
            <person name="Ivanova N."/>
            <person name="Munk A.C."/>
            <person name="Brettin T."/>
            <person name="Detter J.C."/>
            <person name="Han C."/>
            <person name="Tapia R."/>
            <person name="Land M."/>
            <person name="Hauser L."/>
            <person name="Markowitz V."/>
            <person name="Cheng J.-F."/>
            <person name="Hugenholtz P."/>
            <person name="Woyke T."/>
            <person name="Wu D."/>
            <person name="Gronow S."/>
            <person name="Wellnitz S."/>
            <person name="Brambilla E."/>
            <person name="Klenk H.-P."/>
            <person name="Eisen J.A."/>
        </authorList>
    </citation>
    <scope>NUCLEOTIDE SEQUENCE</scope>
    <source>
        <strain>WB4</strain>
    </source>
</reference>
<evidence type="ECO:0000256" key="6">
    <source>
        <dbReference type="ARBA" id="ARBA00022741"/>
    </source>
</evidence>
<sequence length="151" mass="16749">MALVYLGLGTNLGNKECNLNEAIVALSGEVGEVLCQSAFYVSEPWGFTSDNNFLNAVVLVQTSLSPFDVLSKTQQIERSLGRETKSMGEYLDRLMDIDILFYDNLIIDSPALKIPHPLIADRDFVLIPLSEIAPDLVHPVLNRKITELLKS</sequence>
<dbReference type="CDD" id="cd00483">
    <property type="entry name" value="HPPK"/>
    <property type="match status" value="1"/>
</dbReference>
<evidence type="ECO:0000313" key="15">
    <source>
        <dbReference type="Proteomes" id="UP000008718"/>
    </source>
</evidence>
<dbReference type="RefSeq" id="WP_013446239.1">
    <property type="nucleotide sequence ID" value="NC_014734.1"/>
</dbReference>
<dbReference type="Proteomes" id="UP000008718">
    <property type="component" value="Chromosome"/>
</dbReference>
<dbReference type="GO" id="GO:0003848">
    <property type="term" value="F:2-amino-4-hydroxy-6-hydroxymethyldihydropteridine diphosphokinase activity"/>
    <property type="evidence" value="ECO:0007669"/>
    <property type="project" value="UniProtKB-EC"/>
</dbReference>
<reference evidence="14 15" key="2">
    <citation type="journal article" date="2011" name="Stand. Genomic Sci.">
        <title>Complete genome sequence of Paludibacter propionicigenes type strain (WB4).</title>
        <authorList>
            <person name="Gronow S."/>
            <person name="Munk C."/>
            <person name="Lapidus A."/>
            <person name="Nolan M."/>
            <person name="Lucas S."/>
            <person name="Hammon N."/>
            <person name="Deshpande S."/>
            <person name="Cheng J.F."/>
            <person name="Tapia R."/>
            <person name="Han C."/>
            <person name="Goodwin L."/>
            <person name="Pitluck S."/>
            <person name="Liolios K."/>
            <person name="Ivanova N."/>
            <person name="Mavromatis K."/>
            <person name="Mikhailova N."/>
            <person name="Pati A."/>
            <person name="Chen A."/>
            <person name="Palaniappan K."/>
            <person name="Land M."/>
            <person name="Hauser L."/>
            <person name="Chang Y.J."/>
            <person name="Jeffries C.D."/>
            <person name="Brambilla E."/>
            <person name="Rohde M."/>
            <person name="Goker M."/>
            <person name="Detter J.C."/>
            <person name="Woyke T."/>
            <person name="Bristow J."/>
            <person name="Eisen J.A."/>
            <person name="Markowitz V."/>
            <person name="Hugenholtz P."/>
            <person name="Kyrpides N.C."/>
            <person name="Klenk H.P."/>
        </authorList>
    </citation>
    <scope>NUCLEOTIDE SEQUENCE [LARGE SCALE GENOMIC DNA]</scope>
    <source>
        <strain evidence="15">DSM 17365 / JCM 13257 / WB4</strain>
    </source>
</reference>
<protein>
    <recommendedName>
        <fullName evidence="4">2-amino-4-hydroxy-6-hydroxymethyldihydropteridine pyrophosphokinase</fullName>
        <ecNumber evidence="3">2.7.6.3</ecNumber>
    </recommendedName>
    <alternativeName>
        <fullName evidence="11">6-hydroxymethyl-7,8-dihydropterin pyrophosphokinase</fullName>
    </alternativeName>
    <alternativeName>
        <fullName evidence="12">7,8-dihydro-6-hydroxymethylpterin-pyrophosphokinase</fullName>
    </alternativeName>
</protein>
<dbReference type="GO" id="GO:0005524">
    <property type="term" value="F:ATP binding"/>
    <property type="evidence" value="ECO:0007669"/>
    <property type="project" value="UniProtKB-KW"/>
</dbReference>
<keyword evidence="7 14" id="KW-0418">Kinase</keyword>
<accession>E4T826</accession>
<evidence type="ECO:0000256" key="7">
    <source>
        <dbReference type="ARBA" id="ARBA00022777"/>
    </source>
</evidence>
<dbReference type="InterPro" id="IPR000550">
    <property type="entry name" value="Hppk"/>
</dbReference>
<evidence type="ECO:0000256" key="1">
    <source>
        <dbReference type="ARBA" id="ARBA00005051"/>
    </source>
</evidence>
<dbReference type="AlphaFoldDB" id="E4T826"/>
<evidence type="ECO:0000256" key="5">
    <source>
        <dbReference type="ARBA" id="ARBA00022679"/>
    </source>
</evidence>
<dbReference type="STRING" id="694427.Palpr_2740"/>
<evidence type="ECO:0000256" key="10">
    <source>
        <dbReference type="ARBA" id="ARBA00029409"/>
    </source>
</evidence>
<keyword evidence="6" id="KW-0547">Nucleotide-binding</keyword>
<dbReference type="InterPro" id="IPR035907">
    <property type="entry name" value="Hppk_sf"/>
</dbReference>
<dbReference type="Pfam" id="PF01288">
    <property type="entry name" value="HPPK"/>
    <property type="match status" value="1"/>
</dbReference>
<dbReference type="SUPFAM" id="SSF55083">
    <property type="entry name" value="6-hydroxymethyl-7,8-dihydropterin pyrophosphokinase, HPPK"/>
    <property type="match status" value="1"/>
</dbReference>
<evidence type="ECO:0000313" key="14">
    <source>
        <dbReference type="EMBL" id="ADQ80870.1"/>
    </source>
</evidence>
<keyword evidence="5 14" id="KW-0808">Transferase</keyword>
<dbReference type="UniPathway" id="UPA00077">
    <property type="reaction ID" value="UER00155"/>
</dbReference>
<organism evidence="14 15">
    <name type="scientific">Paludibacter propionicigenes (strain DSM 17365 / JCM 13257 / WB4)</name>
    <dbReference type="NCBI Taxonomy" id="694427"/>
    <lineage>
        <taxon>Bacteria</taxon>
        <taxon>Pseudomonadati</taxon>
        <taxon>Bacteroidota</taxon>
        <taxon>Bacteroidia</taxon>
        <taxon>Bacteroidales</taxon>
        <taxon>Paludibacteraceae</taxon>
        <taxon>Paludibacter</taxon>
    </lineage>
</organism>
<dbReference type="NCBIfam" id="TIGR01498">
    <property type="entry name" value="folK"/>
    <property type="match status" value="1"/>
</dbReference>
<dbReference type="PANTHER" id="PTHR43071:SF1">
    <property type="entry name" value="2-AMINO-4-HYDROXY-6-HYDROXYMETHYLDIHYDROPTERIDINE PYROPHOSPHOKINASE"/>
    <property type="match status" value="1"/>
</dbReference>
<keyword evidence="8" id="KW-0067">ATP-binding</keyword>
<gene>
    <name evidence="14" type="ordered locus">Palpr_2740</name>
</gene>
<evidence type="ECO:0000256" key="4">
    <source>
        <dbReference type="ARBA" id="ARBA00016218"/>
    </source>
</evidence>
<comment type="similarity">
    <text evidence="2">Belongs to the HPPK family.</text>
</comment>